<keyword evidence="2" id="KW-0472">Membrane</keyword>
<dbReference type="AlphaFoldDB" id="A0A2P2GCV2"/>
<evidence type="ECO:0000256" key="2">
    <source>
        <dbReference type="SAM" id="Phobius"/>
    </source>
</evidence>
<keyword evidence="2" id="KW-0812">Transmembrane</keyword>
<reference evidence="3 4" key="1">
    <citation type="submission" date="2015-05" db="EMBL/GenBank/DDBJ databases">
        <title>Draft Genome assembly of Streptomyces showdoensis.</title>
        <authorList>
            <person name="Thapa K.K."/>
            <person name="Metsa-Ketela M."/>
        </authorList>
    </citation>
    <scope>NUCLEOTIDE SEQUENCE [LARGE SCALE GENOMIC DNA]</scope>
    <source>
        <strain evidence="3 4">ATCC 15227</strain>
    </source>
</reference>
<keyword evidence="4" id="KW-1185">Reference proteome</keyword>
<evidence type="ECO:0008006" key="5">
    <source>
        <dbReference type="Google" id="ProtNLM"/>
    </source>
</evidence>
<sequence>MAGPGRRRVQGHTGTAHPPGPRRGPGAGRVNPTNTATATVTTVARVVTDVLQPRNALLAGMLGLGLAAAGHWTGLLWGLLGALCAGLIPAGYIEWERKRGTWGDRHVVDRTQRAPIFLVILGSLGTGSLVMLLGGAPTPILVAMLALWVMTIGLLAVNTVWKISVDSAVASAVVALLAAVHSPWWLLAYVLTIAVCWSRVALTYHTVAQTIAGAALGASTAVAFAFV</sequence>
<comment type="caution">
    <text evidence="3">The sequence shown here is derived from an EMBL/GenBank/DDBJ whole genome shotgun (WGS) entry which is preliminary data.</text>
</comment>
<dbReference type="Proteomes" id="UP000265325">
    <property type="component" value="Unassembled WGS sequence"/>
</dbReference>
<feature type="region of interest" description="Disordered" evidence="1">
    <location>
        <begin position="1"/>
        <end position="33"/>
    </location>
</feature>
<feature type="transmembrane region" description="Helical" evidence="2">
    <location>
        <begin position="206"/>
        <end position="226"/>
    </location>
</feature>
<evidence type="ECO:0000313" key="4">
    <source>
        <dbReference type="Proteomes" id="UP000265325"/>
    </source>
</evidence>
<feature type="transmembrane region" description="Helical" evidence="2">
    <location>
        <begin position="114"/>
        <end position="134"/>
    </location>
</feature>
<evidence type="ECO:0000313" key="3">
    <source>
        <dbReference type="EMBL" id="KKZ69310.1"/>
    </source>
</evidence>
<protein>
    <recommendedName>
        <fullName evidence="5">Phosphatidic acid phosphatase type 2/haloperoxidase domain-containing protein</fullName>
    </recommendedName>
</protein>
<dbReference type="EMBL" id="LAQS01000100">
    <property type="protein sequence ID" value="KKZ69310.1"/>
    <property type="molecule type" value="Genomic_DNA"/>
</dbReference>
<accession>A0A2P2GCV2</accession>
<feature type="transmembrane region" description="Helical" evidence="2">
    <location>
        <begin position="173"/>
        <end position="200"/>
    </location>
</feature>
<name>A0A2P2GCV2_STREW</name>
<organism evidence="3 4">
    <name type="scientific">Streptomyces showdoensis</name>
    <dbReference type="NCBI Taxonomy" id="68268"/>
    <lineage>
        <taxon>Bacteria</taxon>
        <taxon>Bacillati</taxon>
        <taxon>Actinomycetota</taxon>
        <taxon>Actinomycetes</taxon>
        <taxon>Kitasatosporales</taxon>
        <taxon>Streptomycetaceae</taxon>
        <taxon>Streptomyces</taxon>
    </lineage>
</organism>
<proteinExistence type="predicted"/>
<keyword evidence="2" id="KW-1133">Transmembrane helix</keyword>
<feature type="transmembrane region" description="Helical" evidence="2">
    <location>
        <begin position="74"/>
        <end position="93"/>
    </location>
</feature>
<feature type="transmembrane region" description="Helical" evidence="2">
    <location>
        <begin position="140"/>
        <end position="161"/>
    </location>
</feature>
<feature type="compositionally biased region" description="Basic residues" evidence="1">
    <location>
        <begin position="1"/>
        <end position="10"/>
    </location>
</feature>
<evidence type="ECO:0000256" key="1">
    <source>
        <dbReference type="SAM" id="MobiDB-lite"/>
    </source>
</evidence>
<gene>
    <name evidence="3" type="ORF">VO63_34875</name>
</gene>